<feature type="transmembrane region" description="Helical" evidence="1">
    <location>
        <begin position="122"/>
        <end position="143"/>
    </location>
</feature>
<feature type="transmembrane region" description="Helical" evidence="1">
    <location>
        <begin position="367"/>
        <end position="390"/>
    </location>
</feature>
<feature type="transmembrane region" description="Helical" evidence="1">
    <location>
        <begin position="341"/>
        <end position="361"/>
    </location>
</feature>
<feature type="transmembrane region" description="Helical" evidence="1">
    <location>
        <begin position="275"/>
        <end position="299"/>
    </location>
</feature>
<sequence>MSSPMLNIEDKPAFDNRIALFRLGFRPFFLGGAAFTAAAMLYWMGILAIGWPFQLGEISPATWHAHEMIFGYSLAVIAGFLLTAVMNWTGVQTLNGRPLAALFILWVAARLLPLAWADLPLVLYAVIDCLFALLLFAAVLHPVVKSRQRKQISVVTKIFLLLLSNILFYLGALGIVDDGERMGLYSGLYLVLALILLLARRVIPFFIEKGVGYPVQLKNRRWLDLTSLALFTLLWISDAFLDNVTATGWLAGALLVLHVVRLVGWHTPGIWKKPLLWVLYIAYLWIVFGFALKFALLFTDISPSLAVHAFTVGGIGMMTVGMMARVSLGHTGRNVFEPPKILGWLFALILVASVVRVIIPLLTTQHYLLWIGISQFLWIAVFCLFFYIYFPILLRQRVDGRDG</sequence>
<feature type="transmembrane region" description="Helical" evidence="1">
    <location>
        <begin position="182"/>
        <end position="202"/>
    </location>
</feature>
<feature type="transmembrane region" description="Helical" evidence="1">
    <location>
        <begin position="69"/>
        <end position="87"/>
    </location>
</feature>
<dbReference type="AlphaFoldDB" id="A0A3B1AZ64"/>
<keyword evidence="1" id="KW-1133">Transmembrane helix</keyword>
<keyword evidence="1" id="KW-0812">Transmembrane</keyword>
<feature type="transmembrane region" description="Helical" evidence="1">
    <location>
        <begin position="27"/>
        <end position="49"/>
    </location>
</feature>
<evidence type="ECO:0000313" key="2">
    <source>
        <dbReference type="EMBL" id="VAX04993.1"/>
    </source>
</evidence>
<keyword evidence="1" id="KW-0472">Membrane</keyword>
<evidence type="ECO:0000256" key="1">
    <source>
        <dbReference type="SAM" id="Phobius"/>
    </source>
</evidence>
<feature type="transmembrane region" description="Helical" evidence="1">
    <location>
        <begin position="222"/>
        <end position="240"/>
    </location>
</feature>
<dbReference type="InterPro" id="IPR010266">
    <property type="entry name" value="NnrS"/>
</dbReference>
<feature type="transmembrane region" description="Helical" evidence="1">
    <location>
        <begin position="155"/>
        <end position="176"/>
    </location>
</feature>
<feature type="transmembrane region" description="Helical" evidence="1">
    <location>
        <begin position="305"/>
        <end position="329"/>
    </location>
</feature>
<organism evidence="2">
    <name type="scientific">hydrothermal vent metagenome</name>
    <dbReference type="NCBI Taxonomy" id="652676"/>
    <lineage>
        <taxon>unclassified sequences</taxon>
        <taxon>metagenomes</taxon>
        <taxon>ecological metagenomes</taxon>
    </lineage>
</organism>
<protein>
    <submittedName>
        <fullName evidence="2">NnrS protein involved in response to NO</fullName>
    </submittedName>
</protein>
<dbReference type="EMBL" id="UOFU01000404">
    <property type="protein sequence ID" value="VAX04993.1"/>
    <property type="molecule type" value="Genomic_DNA"/>
</dbReference>
<name>A0A3B1AZ64_9ZZZZ</name>
<accession>A0A3B1AZ64</accession>
<reference evidence="2" key="1">
    <citation type="submission" date="2018-06" db="EMBL/GenBank/DDBJ databases">
        <authorList>
            <person name="Zhirakovskaya E."/>
        </authorList>
    </citation>
    <scope>NUCLEOTIDE SEQUENCE</scope>
</reference>
<feature type="transmembrane region" description="Helical" evidence="1">
    <location>
        <begin position="246"/>
        <end position="263"/>
    </location>
</feature>
<gene>
    <name evidence="2" type="ORF">MNBD_GAMMA20-1822</name>
</gene>
<feature type="transmembrane region" description="Helical" evidence="1">
    <location>
        <begin position="99"/>
        <end position="116"/>
    </location>
</feature>
<dbReference type="Pfam" id="PF05940">
    <property type="entry name" value="NnrS"/>
    <property type="match status" value="1"/>
</dbReference>
<proteinExistence type="predicted"/>